<gene>
    <name evidence="5" type="ORF">AYR59_02000</name>
</gene>
<protein>
    <recommendedName>
        <fullName evidence="7">DUF3324 domain-containing protein</fullName>
    </recommendedName>
</protein>
<evidence type="ECO:0000256" key="2">
    <source>
        <dbReference type="SAM" id="SignalP"/>
    </source>
</evidence>
<evidence type="ECO:0000313" key="5">
    <source>
        <dbReference type="EMBL" id="ANZ58894.1"/>
    </source>
</evidence>
<organism evidence="5 6">
    <name type="scientific">Fructilactobacillus lindneri</name>
    <dbReference type="NCBI Taxonomy" id="53444"/>
    <lineage>
        <taxon>Bacteria</taxon>
        <taxon>Bacillati</taxon>
        <taxon>Bacillota</taxon>
        <taxon>Bacilli</taxon>
        <taxon>Lactobacillales</taxon>
        <taxon>Lactobacillaceae</taxon>
        <taxon>Fructilactobacillus</taxon>
    </lineage>
</organism>
<dbReference type="KEGG" id="lle:AYR59_02000"/>
<evidence type="ECO:0000256" key="1">
    <source>
        <dbReference type="SAM" id="Phobius"/>
    </source>
</evidence>
<feature type="signal peptide" evidence="2">
    <location>
        <begin position="1"/>
        <end position="27"/>
    </location>
</feature>
<dbReference type="InterPro" id="IPR010317">
    <property type="entry name" value="WxLIP_PGBD"/>
</dbReference>
<feature type="transmembrane region" description="Helical" evidence="1">
    <location>
        <begin position="322"/>
        <end position="344"/>
    </location>
</feature>
<proteinExistence type="predicted"/>
<evidence type="ECO:0000259" key="4">
    <source>
        <dbReference type="Pfam" id="PF11797"/>
    </source>
</evidence>
<feature type="chain" id="PRO_5044206904" description="DUF3324 domain-containing protein" evidence="2">
    <location>
        <begin position="28"/>
        <end position="350"/>
    </location>
</feature>
<keyword evidence="1" id="KW-1133">Transmembrane helix</keyword>
<dbReference type="AlphaFoldDB" id="A0AB33BDE3"/>
<feature type="domain" description="WxL Interacting Protein peptidoglycan binding" evidence="3">
    <location>
        <begin position="40"/>
        <end position="165"/>
    </location>
</feature>
<dbReference type="EMBL" id="CP014907">
    <property type="protein sequence ID" value="ANZ58894.1"/>
    <property type="molecule type" value="Genomic_DNA"/>
</dbReference>
<accession>A0AB33BDE3</accession>
<dbReference type="Pfam" id="PF06030">
    <property type="entry name" value="WxLIP_PGBD"/>
    <property type="match status" value="1"/>
</dbReference>
<evidence type="ECO:0000313" key="6">
    <source>
        <dbReference type="Proteomes" id="UP000093346"/>
    </source>
</evidence>
<keyword evidence="1" id="KW-0472">Membrane</keyword>
<dbReference type="Pfam" id="PF11797">
    <property type="entry name" value="WxLIP_HBD"/>
    <property type="match status" value="1"/>
</dbReference>
<dbReference type="RefSeq" id="WP_054646942.1">
    <property type="nucleotide sequence ID" value="NZ_CP014907.1"/>
</dbReference>
<evidence type="ECO:0000259" key="3">
    <source>
        <dbReference type="Pfam" id="PF06030"/>
    </source>
</evidence>
<keyword evidence="1" id="KW-0812">Transmembrane</keyword>
<name>A0AB33BDE3_9LACO</name>
<keyword evidence="2" id="KW-0732">Signal</keyword>
<reference evidence="5 6" key="1">
    <citation type="submission" date="2016-03" db="EMBL/GenBank/DDBJ databases">
        <title>Pediococcus and Lactobacillus from brewery environment - whole genome sequencing and assembly.</title>
        <authorList>
            <person name="Behr J."/>
            <person name="Geissler A.J."/>
            <person name="Vogel R.F."/>
        </authorList>
    </citation>
    <scope>NUCLEOTIDE SEQUENCE [LARGE SCALE GENOMIC DNA]</scope>
    <source>
        <strain evidence="5 6">TMW 1.481</strain>
    </source>
</reference>
<evidence type="ECO:0008006" key="7">
    <source>
        <dbReference type="Google" id="ProtNLM"/>
    </source>
</evidence>
<dbReference type="InterPro" id="IPR021759">
    <property type="entry name" value="WxLIP_HBD"/>
</dbReference>
<feature type="domain" description="WxL Interacting Protein host binding" evidence="4">
    <location>
        <begin position="174"/>
        <end position="313"/>
    </location>
</feature>
<dbReference type="Proteomes" id="UP000093346">
    <property type="component" value="Chromosome"/>
</dbReference>
<sequence length="350" mass="39189">MKSLKIILLSLMSIFLFGIFGLTNVNAAENSNPNLTPIGVTPDLNVDGQVKDKGYYDFNVGNEGINKKLKVTLVNPNRNKNVNVIIKTNPATTGNNVTAVYSKTPHHFDNSMKLSMGNMLQLENDSDNSVTLKPNEQKNIYFNLKTPNNKQFKEFKGTILGGIYILEYTKDNPNQQISNRYAYAIGVRVNKGKHVYPDLKLNKVHASTTNLQNQVIANIQNFKPSILGSVDVNSKVTKKNSKSIVASKTTKNGQISPNSSFNYAIPWKTGRVTPGRYTLTTKVVSHDPQFNKPKTWYLKKDFSISVGEAAKLNTKVTHSIPWFLISTLLLLLILIIFIITTLVMRKRKNK</sequence>